<dbReference type="SUPFAM" id="SSF50044">
    <property type="entry name" value="SH3-domain"/>
    <property type="match status" value="1"/>
</dbReference>
<keyword evidence="3" id="KW-1185">Reference proteome</keyword>
<dbReference type="WBParaSite" id="SBAD_0000549401-mRNA-1">
    <property type="protein sequence ID" value="SBAD_0000549401-mRNA-1"/>
    <property type="gene ID" value="SBAD_0000549401"/>
</dbReference>
<sequence>MKSNQVWCATQCDGCEPENFAAAGGLAKFHRPTEEPIVGRHNDHYWKGSVIGPKVSQKVGIFPTSAVQLLDTHNASDSKPRFEPAEGKLPLFRLRLMNEDHSVVFPVSFPQNGTRSSTSDRTKATDPHRARTPGVSVSSPAFCRSTNVGP</sequence>
<protein>
    <submittedName>
        <fullName evidence="4">DUF3444 domain-containing protein</fullName>
    </submittedName>
</protein>
<gene>
    <name evidence="2" type="ORF">SBAD_LOCUS5278</name>
</gene>
<dbReference type="InterPro" id="IPR036028">
    <property type="entry name" value="SH3-like_dom_sf"/>
</dbReference>
<dbReference type="EMBL" id="UZAM01008881">
    <property type="protein sequence ID" value="VDP06799.1"/>
    <property type="molecule type" value="Genomic_DNA"/>
</dbReference>
<feature type="compositionally biased region" description="Basic and acidic residues" evidence="1">
    <location>
        <begin position="118"/>
        <end position="129"/>
    </location>
</feature>
<name>A0A183INT1_9BILA</name>
<proteinExistence type="predicted"/>
<accession>A0A183INT1</accession>
<feature type="compositionally biased region" description="Polar residues" evidence="1">
    <location>
        <begin position="135"/>
        <end position="150"/>
    </location>
</feature>
<feature type="region of interest" description="Disordered" evidence="1">
    <location>
        <begin position="107"/>
        <end position="150"/>
    </location>
</feature>
<evidence type="ECO:0000256" key="1">
    <source>
        <dbReference type="SAM" id="MobiDB-lite"/>
    </source>
</evidence>
<dbReference type="Proteomes" id="UP000270296">
    <property type="component" value="Unassembled WGS sequence"/>
</dbReference>
<evidence type="ECO:0000313" key="2">
    <source>
        <dbReference type="EMBL" id="VDP06799.1"/>
    </source>
</evidence>
<dbReference type="AlphaFoldDB" id="A0A183INT1"/>
<evidence type="ECO:0000313" key="4">
    <source>
        <dbReference type="WBParaSite" id="SBAD_0000549401-mRNA-1"/>
    </source>
</evidence>
<reference evidence="4" key="1">
    <citation type="submission" date="2016-06" db="UniProtKB">
        <authorList>
            <consortium name="WormBaseParasite"/>
        </authorList>
    </citation>
    <scope>IDENTIFICATION</scope>
</reference>
<organism evidence="4">
    <name type="scientific">Soboliphyme baturini</name>
    <dbReference type="NCBI Taxonomy" id="241478"/>
    <lineage>
        <taxon>Eukaryota</taxon>
        <taxon>Metazoa</taxon>
        <taxon>Ecdysozoa</taxon>
        <taxon>Nematoda</taxon>
        <taxon>Enoplea</taxon>
        <taxon>Dorylaimia</taxon>
        <taxon>Dioctophymatida</taxon>
        <taxon>Dioctophymatoidea</taxon>
        <taxon>Soboliphymatidae</taxon>
        <taxon>Soboliphyme</taxon>
    </lineage>
</organism>
<evidence type="ECO:0000313" key="3">
    <source>
        <dbReference type="Proteomes" id="UP000270296"/>
    </source>
</evidence>
<reference evidence="2 3" key="2">
    <citation type="submission" date="2018-11" db="EMBL/GenBank/DDBJ databases">
        <authorList>
            <consortium name="Pathogen Informatics"/>
        </authorList>
    </citation>
    <scope>NUCLEOTIDE SEQUENCE [LARGE SCALE GENOMIC DNA]</scope>
</reference>